<organism evidence="1 2">
    <name type="scientific">Kalanchoe fedtschenkoi</name>
    <name type="common">Lavender scallops</name>
    <name type="synonym">South American air plant</name>
    <dbReference type="NCBI Taxonomy" id="63787"/>
    <lineage>
        <taxon>Eukaryota</taxon>
        <taxon>Viridiplantae</taxon>
        <taxon>Streptophyta</taxon>
        <taxon>Embryophyta</taxon>
        <taxon>Tracheophyta</taxon>
        <taxon>Spermatophyta</taxon>
        <taxon>Magnoliopsida</taxon>
        <taxon>eudicotyledons</taxon>
        <taxon>Gunneridae</taxon>
        <taxon>Pentapetalae</taxon>
        <taxon>Saxifragales</taxon>
        <taxon>Crassulaceae</taxon>
        <taxon>Kalanchoe</taxon>
    </lineage>
</organism>
<keyword evidence="2" id="KW-1185">Reference proteome</keyword>
<name>A0A7N0RB91_KALFE</name>
<accession>A0A7N0RB91</accession>
<reference evidence="1" key="1">
    <citation type="submission" date="2021-01" db="UniProtKB">
        <authorList>
            <consortium name="EnsemblPlants"/>
        </authorList>
    </citation>
    <scope>IDENTIFICATION</scope>
</reference>
<dbReference type="EnsemblPlants" id="Kaladp0002s0025.2.v1.1">
    <property type="protein sequence ID" value="Kaladp0002s0025.2.v1.1"/>
    <property type="gene ID" value="Kaladp0002s0025.v1.1"/>
</dbReference>
<dbReference type="AlphaFoldDB" id="A0A7N0RB91"/>
<sequence length="92" mass="9936">MSAFVAARSALRSSAVRSAATKLAGGAKPARASPFPLPKQNRRLHRIFRSPAEMSCVSVESMVPYHTATASALLQSMLCINRSLCGWNPEDF</sequence>
<dbReference type="GO" id="GO:0005739">
    <property type="term" value="C:mitochondrion"/>
    <property type="evidence" value="ECO:0007669"/>
    <property type="project" value="TreeGrafter"/>
</dbReference>
<dbReference type="InterPro" id="IPR043459">
    <property type="entry name" value="NFD6/NOXY2-like"/>
</dbReference>
<evidence type="ECO:0000313" key="1">
    <source>
        <dbReference type="EnsemblPlants" id="Kaladp0002s0025.2.v1.1"/>
    </source>
</evidence>
<evidence type="ECO:0000313" key="2">
    <source>
        <dbReference type="Proteomes" id="UP000594263"/>
    </source>
</evidence>
<dbReference type="Proteomes" id="UP000594263">
    <property type="component" value="Unplaced"/>
</dbReference>
<dbReference type="PANTHER" id="PTHR33156:SF59">
    <property type="entry name" value="PROTEIN NUCLEAR FUSION DEFECTIVE 6, CHLOROPLASTIC_MITOCHONDRIAL-LIKE"/>
    <property type="match status" value="1"/>
</dbReference>
<dbReference type="Gramene" id="Kaladp0002s0025.2.v1.1">
    <property type="protein sequence ID" value="Kaladp0002s0025.2.v1.1"/>
    <property type="gene ID" value="Kaladp0002s0025.v1.1"/>
</dbReference>
<evidence type="ECO:0008006" key="3">
    <source>
        <dbReference type="Google" id="ProtNLM"/>
    </source>
</evidence>
<proteinExistence type="predicted"/>
<protein>
    <recommendedName>
        <fullName evidence="3">Protein NUCLEAR FUSION DEFECTIVE 6, chloroplastic/mitochondrial-like</fullName>
    </recommendedName>
</protein>
<dbReference type="PANTHER" id="PTHR33156">
    <property type="entry name" value="OS02G0230000 PROTEIN"/>
    <property type="match status" value="1"/>
</dbReference>